<protein>
    <submittedName>
        <fullName evidence="5">Extracellular solute-binding protein family 3</fullName>
    </submittedName>
</protein>
<evidence type="ECO:0000313" key="5">
    <source>
        <dbReference type="EMBL" id="ADU39080.1"/>
    </source>
</evidence>
<evidence type="ECO:0000313" key="6">
    <source>
        <dbReference type="Proteomes" id="UP000008917"/>
    </source>
</evidence>
<dbReference type="PANTHER" id="PTHR30085">
    <property type="entry name" value="AMINO ACID ABC TRANSPORTER PERMEASE"/>
    <property type="match status" value="1"/>
</dbReference>
<dbReference type="Pfam" id="PF00497">
    <property type="entry name" value="SBP_bac_3"/>
    <property type="match status" value="1"/>
</dbReference>
<dbReference type="CDD" id="cd13688">
    <property type="entry name" value="PBP2_GltI_DEBP"/>
    <property type="match status" value="1"/>
</dbReference>
<organism evidence="5 6">
    <name type="scientific">Variovorax paradoxus (strain EPS)</name>
    <dbReference type="NCBI Taxonomy" id="595537"/>
    <lineage>
        <taxon>Bacteria</taxon>
        <taxon>Pseudomonadati</taxon>
        <taxon>Pseudomonadota</taxon>
        <taxon>Betaproteobacteria</taxon>
        <taxon>Burkholderiales</taxon>
        <taxon>Comamonadaceae</taxon>
        <taxon>Variovorax</taxon>
    </lineage>
</organism>
<dbReference type="GO" id="GO:0006865">
    <property type="term" value="P:amino acid transport"/>
    <property type="evidence" value="ECO:0007669"/>
    <property type="project" value="TreeGrafter"/>
</dbReference>
<dbReference type="GO" id="GO:0005576">
    <property type="term" value="C:extracellular region"/>
    <property type="evidence" value="ECO:0007669"/>
    <property type="project" value="TreeGrafter"/>
</dbReference>
<gene>
    <name evidence="5" type="ordered locus">Varpa_4920</name>
</gene>
<proteinExistence type="inferred from homology"/>
<dbReference type="EMBL" id="CP002417">
    <property type="protein sequence ID" value="ADU39080.1"/>
    <property type="molecule type" value="Genomic_DNA"/>
</dbReference>
<dbReference type="Proteomes" id="UP000008917">
    <property type="component" value="Chromosome"/>
</dbReference>
<comment type="similarity">
    <text evidence="1">Belongs to the bacterial solute-binding protein 3 family.</text>
</comment>
<accession>E6V157</accession>
<feature type="domain" description="Solute-binding protein family 3/N-terminal" evidence="4">
    <location>
        <begin position="56"/>
        <end position="288"/>
    </location>
</feature>
<name>E6V157_VARPE</name>
<evidence type="ECO:0000259" key="4">
    <source>
        <dbReference type="SMART" id="SM00062"/>
    </source>
</evidence>
<dbReference type="HOGENOM" id="CLU_019602_0_0_4"/>
<dbReference type="Gene3D" id="3.40.190.10">
    <property type="entry name" value="Periplasmic binding protein-like II"/>
    <property type="match status" value="2"/>
</dbReference>
<dbReference type="AlphaFoldDB" id="E6V157"/>
<keyword evidence="2" id="KW-0813">Transport</keyword>
<evidence type="ECO:0000256" key="3">
    <source>
        <dbReference type="ARBA" id="ARBA00022729"/>
    </source>
</evidence>
<evidence type="ECO:0000256" key="1">
    <source>
        <dbReference type="ARBA" id="ARBA00010333"/>
    </source>
</evidence>
<keyword evidence="3" id="KW-0732">Signal</keyword>
<dbReference type="InterPro" id="IPR001638">
    <property type="entry name" value="Solute-binding_3/MltF_N"/>
</dbReference>
<reference evidence="6" key="1">
    <citation type="submission" date="2010-12" db="EMBL/GenBank/DDBJ databases">
        <title>Complete sequence of Variovorax paradoxus EPS.</title>
        <authorList>
            <consortium name="US DOE Joint Genome Institute"/>
            <person name="Lucas S."/>
            <person name="Copeland A."/>
            <person name="Lapidus A."/>
            <person name="Cheng J.-F."/>
            <person name="Goodwin L."/>
            <person name="Pitluck S."/>
            <person name="Teshima H."/>
            <person name="Detter J.C."/>
            <person name="Han C."/>
            <person name="Tapia R."/>
            <person name="Land M."/>
            <person name="Hauser L."/>
            <person name="Kyrpides N."/>
            <person name="Ivanova N."/>
            <person name="Ovchinnikova G."/>
            <person name="Orwin P."/>
            <person name="Han J.-I.G."/>
            <person name="Woyke T."/>
        </authorList>
    </citation>
    <scope>NUCLEOTIDE SEQUENCE [LARGE SCALE GENOMIC DNA]</scope>
    <source>
        <strain evidence="6">EPS</strain>
    </source>
</reference>
<dbReference type="PANTHER" id="PTHR30085:SF2">
    <property type="entry name" value="GLUTAMATE_ASPARTATE IMPORT SOLUTE-BINDING PROTEIN"/>
    <property type="match status" value="1"/>
</dbReference>
<evidence type="ECO:0000256" key="2">
    <source>
        <dbReference type="ARBA" id="ARBA00022448"/>
    </source>
</evidence>
<dbReference type="GO" id="GO:0030288">
    <property type="term" value="C:outer membrane-bounded periplasmic space"/>
    <property type="evidence" value="ECO:0007669"/>
    <property type="project" value="TreeGrafter"/>
</dbReference>
<dbReference type="KEGG" id="vpe:Varpa_4920"/>
<dbReference type="SMART" id="SM00062">
    <property type="entry name" value="PBPb"/>
    <property type="match status" value="1"/>
</dbReference>
<dbReference type="SUPFAM" id="SSF53850">
    <property type="entry name" value="Periplasmic binding protein-like II"/>
    <property type="match status" value="1"/>
</dbReference>
<dbReference type="InterPro" id="IPR051455">
    <property type="entry name" value="Bact_solute-bind_prot3"/>
</dbReference>
<dbReference type="STRING" id="595537.Varpa_4920"/>
<sequence length="319" mass="35122">MLTFLCDTCEPSLMSPLSAHLLRATLIPASFALTALAALPVHAAVDTMSKIRETRTIVLGVREAAAPFSFVNAQKQPVGYSVDLCMNAVEEIRRELKLPDIKVQYKPVSGPDRIPKLLSGEIDLECGSTTNTMARQEKVDFSYTFFVAGMRVLTSQNLHVDTVKDLQKQPVALTKGTTSEKLFRQLAEGELRDAKFTTYDNNVEAFKALKEGKVRAFAQDDSLLQGLVSNDKTIDTLSLSRLALSVEPYAVMARKGDTALLAAVDRSLAQLYSSGEINKLYDKWFNTSTLTIKMGRLTRDSFVRPNKQPGVAMVLGHSI</sequence>
<dbReference type="eggNOG" id="COG0834">
    <property type="taxonomic scope" value="Bacteria"/>
</dbReference>
<reference evidence="5 6" key="2">
    <citation type="journal article" date="2013" name="Genome Announc.">
        <title>Genome of the Root-Associated Plant Growth-Promoting Bacterium Variovorax paradoxus Strain EPS.</title>
        <authorList>
            <person name="Han J.I."/>
            <person name="Spain J.C."/>
            <person name="Leadbetter J.R."/>
            <person name="Ovchinnikova G."/>
            <person name="Goodwin L.A."/>
            <person name="Han C.S."/>
            <person name="Woyke T."/>
            <person name="Davenport K.W."/>
            <person name="Orwin P.M."/>
        </authorList>
    </citation>
    <scope>NUCLEOTIDE SEQUENCE [LARGE SCALE GENOMIC DNA]</scope>
    <source>
        <strain evidence="5 6">EPS</strain>
    </source>
</reference>